<evidence type="ECO:0000313" key="1">
    <source>
        <dbReference type="EnsemblPlants" id="AVESA.00010b.r2.2DG0350910.1.CDS"/>
    </source>
</evidence>
<reference evidence="1" key="2">
    <citation type="submission" date="2025-09" db="UniProtKB">
        <authorList>
            <consortium name="EnsemblPlants"/>
        </authorList>
    </citation>
    <scope>IDENTIFICATION</scope>
</reference>
<proteinExistence type="predicted"/>
<accession>A0ACD5V108</accession>
<dbReference type="EnsemblPlants" id="AVESA.00010b.r2.2DG0350910.1">
    <property type="protein sequence ID" value="AVESA.00010b.r2.2DG0350910.1.CDS"/>
    <property type="gene ID" value="AVESA.00010b.r2.2DG0350910"/>
</dbReference>
<organism evidence="1 2">
    <name type="scientific">Avena sativa</name>
    <name type="common">Oat</name>
    <dbReference type="NCBI Taxonomy" id="4498"/>
    <lineage>
        <taxon>Eukaryota</taxon>
        <taxon>Viridiplantae</taxon>
        <taxon>Streptophyta</taxon>
        <taxon>Embryophyta</taxon>
        <taxon>Tracheophyta</taxon>
        <taxon>Spermatophyta</taxon>
        <taxon>Magnoliopsida</taxon>
        <taxon>Liliopsida</taxon>
        <taxon>Poales</taxon>
        <taxon>Poaceae</taxon>
        <taxon>BOP clade</taxon>
        <taxon>Pooideae</taxon>
        <taxon>Poodae</taxon>
        <taxon>Poeae</taxon>
        <taxon>Poeae Chloroplast Group 1 (Aveneae type)</taxon>
        <taxon>Aveninae</taxon>
        <taxon>Avena</taxon>
    </lineage>
</organism>
<name>A0ACD5V108_AVESA</name>
<keyword evidence="2" id="KW-1185">Reference proteome</keyword>
<protein>
    <submittedName>
        <fullName evidence="1">Uncharacterized protein</fullName>
    </submittedName>
</protein>
<sequence length="275" mass="31837">MGKSLGSPKMCHLARMIHSTKARTFGGSGGRGEGLWLMWTDEVQVMVHSYSHHIILAVVIIRSTDLHLDLVCIYGDSYHRNTSQIWNQVASFVYDNANMRIICIGDMNELLYDMDKNSLNINRTHMNAFRLLIKNYGLFDLGFSSPAYTWTNKRFSSKPIYKRLDRCLVNAKWCTICPVSNQHAKNIWNTKTNCSFSTRTNHLAGALKIWCRKKKPIQEEINNAELAEKYEQNMVKLTDFYLQRAKKSWIKDGDRNTSFFHKAIKKGEEETLLSR</sequence>
<reference evidence="1" key="1">
    <citation type="submission" date="2021-05" db="EMBL/GenBank/DDBJ databases">
        <authorList>
            <person name="Scholz U."/>
            <person name="Mascher M."/>
            <person name="Fiebig A."/>
        </authorList>
    </citation>
    <scope>NUCLEOTIDE SEQUENCE [LARGE SCALE GENOMIC DNA]</scope>
</reference>
<dbReference type="Proteomes" id="UP001732700">
    <property type="component" value="Chromosome 2D"/>
</dbReference>
<evidence type="ECO:0000313" key="2">
    <source>
        <dbReference type="Proteomes" id="UP001732700"/>
    </source>
</evidence>